<organism evidence="1">
    <name type="scientific">marine sediment metagenome</name>
    <dbReference type="NCBI Taxonomy" id="412755"/>
    <lineage>
        <taxon>unclassified sequences</taxon>
        <taxon>metagenomes</taxon>
        <taxon>ecological metagenomes</taxon>
    </lineage>
</organism>
<protein>
    <submittedName>
        <fullName evidence="1">Uncharacterized protein</fullName>
    </submittedName>
</protein>
<dbReference type="EMBL" id="LAZR01007869">
    <property type="protein sequence ID" value="KKM82395.1"/>
    <property type="molecule type" value="Genomic_DNA"/>
</dbReference>
<evidence type="ECO:0000313" key="1">
    <source>
        <dbReference type="EMBL" id="KKM82395.1"/>
    </source>
</evidence>
<proteinExistence type="predicted"/>
<accession>A0A0F9N0K4</accession>
<gene>
    <name evidence="1" type="ORF">LCGC14_1320040</name>
</gene>
<dbReference type="AlphaFoldDB" id="A0A0F9N0K4"/>
<sequence>MDILDTLSKESPQYIPPPPKQLLDRELVIQKNGEPRQAGTTDPNGRLLKLVKKKAETDLHFFCKAILGLTRLTNHLHREVCEFIQKIPPYRKLIMLPRDTFKSTIVSKGLPIHKFIQPKESNVYWPGHNGLECKILLSCETEHHASKHIQWIQQHFERNALLRVLWPDKCWDAPRRQARKWNSSMFFLPRDLSFEQSDPTMQGIGVGGAITGGHFTDLINDDLISLEARGSESVMETAKEWQRVSRPMMEDLDISQEFTVGTHWATNDLYAEMIENDPTVSVYKRSLIENGKIIFPEEFSKQAVHNLKESLGPLFSLLYLNNPRDAGLTDFRESDLRFYEEVGNDFIFEDDERDQSMVALMMAEPEKEEPKKPEYKQYASWADIEFKRDAWITGKFC</sequence>
<comment type="caution">
    <text evidence="1">The sequence shown here is derived from an EMBL/GenBank/DDBJ whole genome shotgun (WGS) entry which is preliminary data.</text>
</comment>
<name>A0A0F9N0K4_9ZZZZ</name>
<reference evidence="1" key="1">
    <citation type="journal article" date="2015" name="Nature">
        <title>Complex archaea that bridge the gap between prokaryotes and eukaryotes.</title>
        <authorList>
            <person name="Spang A."/>
            <person name="Saw J.H."/>
            <person name="Jorgensen S.L."/>
            <person name="Zaremba-Niedzwiedzka K."/>
            <person name="Martijn J."/>
            <person name="Lind A.E."/>
            <person name="van Eijk R."/>
            <person name="Schleper C."/>
            <person name="Guy L."/>
            <person name="Ettema T.J."/>
        </authorList>
    </citation>
    <scope>NUCLEOTIDE SEQUENCE</scope>
</reference>